<evidence type="ECO:0000259" key="12">
    <source>
        <dbReference type="PROSITE" id="PS50011"/>
    </source>
</evidence>
<dbReference type="FunFam" id="3.30.200.20:FF:000195">
    <property type="entry name" value="G-type lectin S-receptor-like serine/threonine-protein kinase"/>
    <property type="match status" value="1"/>
</dbReference>
<dbReference type="InterPro" id="IPR001245">
    <property type="entry name" value="Ser-Thr/Tyr_kinase_cat_dom"/>
</dbReference>
<name>A0A9E7EBT4_9LILI</name>
<sequence length="397" mass="44006">MSLCTYLLIKCLKKRIARRRAEEASIDGVPTPLDLPSPSVSLENEIGYGGGLVSAVYDLNTILAATGIFSNENKLGEGGYGPVYKGKLHDGQEIAAKRLSKKSGQGTREFKNEVELISKLQHRNLVRLLGCCVHGDEKLLIYEFMPNKSLDAFLFDASKSRLLDWTKRFNIIEGIARGLLYLHRDCRLKIMHRDLKASNVLLDKNFNPKISDFGMARILQDDQILARTDRVVGTIGYMSPEYAMEGQISEKSDVFSFGVLLLEVVSGKRNNYFLDEDLALNLLGYAWTLWKENRVVELIDPSLGDSWSQEEVMRCIKLGLLCVQELPVDRPTMSVVVAVLNGDINLPEPKQVAFFAGRSPTTTISSMDDSKQMSSPGDLSVVASCSCDAGKMQLLGA</sequence>
<keyword evidence="7" id="KW-0067">ATP-binding</keyword>
<dbReference type="Gene3D" id="1.10.510.10">
    <property type="entry name" value="Transferase(Phosphotransferase) domain 1"/>
    <property type="match status" value="1"/>
</dbReference>
<evidence type="ECO:0000256" key="8">
    <source>
        <dbReference type="ARBA" id="ARBA00023157"/>
    </source>
</evidence>
<accession>A0A9E7EBT4</accession>
<dbReference type="FunFam" id="1.10.510.10:FF:000060">
    <property type="entry name" value="G-type lectin S-receptor-like serine/threonine-protein kinase"/>
    <property type="match status" value="1"/>
</dbReference>
<evidence type="ECO:0000313" key="13">
    <source>
        <dbReference type="EMBL" id="URD74078.1"/>
    </source>
</evidence>
<dbReference type="EC" id="2.7.11.1" evidence="1"/>
<evidence type="ECO:0000313" key="14">
    <source>
        <dbReference type="Proteomes" id="UP001055439"/>
    </source>
</evidence>
<protein>
    <recommendedName>
        <fullName evidence="1">non-specific serine/threonine protein kinase</fullName>
        <ecNumber evidence="1">2.7.11.1</ecNumber>
    </recommendedName>
</protein>
<evidence type="ECO:0000256" key="10">
    <source>
        <dbReference type="ARBA" id="ARBA00047899"/>
    </source>
</evidence>
<dbReference type="InterPro" id="IPR008271">
    <property type="entry name" value="Ser/Thr_kinase_AS"/>
</dbReference>
<dbReference type="GO" id="GO:0005524">
    <property type="term" value="F:ATP binding"/>
    <property type="evidence" value="ECO:0007669"/>
    <property type="project" value="UniProtKB-KW"/>
</dbReference>
<evidence type="ECO:0000256" key="4">
    <source>
        <dbReference type="ARBA" id="ARBA00022729"/>
    </source>
</evidence>
<evidence type="ECO:0000256" key="1">
    <source>
        <dbReference type="ARBA" id="ARBA00012513"/>
    </source>
</evidence>
<dbReference type="InterPro" id="IPR000719">
    <property type="entry name" value="Prot_kinase_dom"/>
</dbReference>
<feature type="domain" description="Protein kinase" evidence="12">
    <location>
        <begin position="69"/>
        <end position="355"/>
    </location>
</feature>
<evidence type="ECO:0000256" key="3">
    <source>
        <dbReference type="ARBA" id="ARBA00022679"/>
    </source>
</evidence>
<dbReference type="Pfam" id="PF07714">
    <property type="entry name" value="PK_Tyr_Ser-Thr"/>
    <property type="match status" value="1"/>
</dbReference>
<evidence type="ECO:0000256" key="5">
    <source>
        <dbReference type="ARBA" id="ARBA00022741"/>
    </source>
</evidence>
<keyword evidence="6" id="KW-0418">Kinase</keyword>
<dbReference type="PROSITE" id="PS50011">
    <property type="entry name" value="PROTEIN_KINASE_DOM"/>
    <property type="match status" value="1"/>
</dbReference>
<reference evidence="13" key="1">
    <citation type="submission" date="2022-05" db="EMBL/GenBank/DDBJ databases">
        <title>The Musa troglodytarum L. genome provides insights into the mechanism of non-climacteric behaviour and enrichment of carotenoids.</title>
        <authorList>
            <person name="Wang J."/>
        </authorList>
    </citation>
    <scope>NUCLEOTIDE SEQUENCE</scope>
    <source>
        <tissue evidence="13">Leaf</tissue>
    </source>
</reference>
<evidence type="ECO:0000256" key="9">
    <source>
        <dbReference type="ARBA" id="ARBA00023180"/>
    </source>
</evidence>
<dbReference type="Gene3D" id="3.30.200.20">
    <property type="entry name" value="Phosphorylase Kinase, domain 1"/>
    <property type="match status" value="1"/>
</dbReference>
<keyword evidence="8" id="KW-1015">Disulfide bond</keyword>
<keyword evidence="2" id="KW-0723">Serine/threonine-protein kinase</keyword>
<keyword evidence="14" id="KW-1185">Reference proteome</keyword>
<dbReference type="GO" id="GO:0005886">
    <property type="term" value="C:plasma membrane"/>
    <property type="evidence" value="ECO:0007669"/>
    <property type="project" value="TreeGrafter"/>
</dbReference>
<dbReference type="InterPro" id="IPR011009">
    <property type="entry name" value="Kinase-like_dom_sf"/>
</dbReference>
<proteinExistence type="predicted"/>
<keyword evidence="5" id="KW-0547">Nucleotide-binding</keyword>
<gene>
    <name evidence="13" type="ORF">MUK42_10288</name>
</gene>
<dbReference type="OrthoDB" id="4062651at2759"/>
<dbReference type="EMBL" id="CP097502">
    <property type="protein sequence ID" value="URD74077.1"/>
    <property type="molecule type" value="Genomic_DNA"/>
</dbReference>
<comment type="catalytic activity">
    <reaction evidence="11">
        <text>L-seryl-[protein] + ATP = O-phospho-L-seryl-[protein] + ADP + H(+)</text>
        <dbReference type="Rhea" id="RHEA:17989"/>
        <dbReference type="Rhea" id="RHEA-COMP:9863"/>
        <dbReference type="Rhea" id="RHEA-COMP:11604"/>
        <dbReference type="ChEBI" id="CHEBI:15378"/>
        <dbReference type="ChEBI" id="CHEBI:29999"/>
        <dbReference type="ChEBI" id="CHEBI:30616"/>
        <dbReference type="ChEBI" id="CHEBI:83421"/>
        <dbReference type="ChEBI" id="CHEBI:456216"/>
        <dbReference type="EC" id="2.7.11.1"/>
    </reaction>
</comment>
<keyword evidence="3" id="KW-0808">Transferase</keyword>
<evidence type="ECO:0000256" key="2">
    <source>
        <dbReference type="ARBA" id="ARBA00022527"/>
    </source>
</evidence>
<dbReference type="AlphaFoldDB" id="A0A9E7EBT4"/>
<dbReference type="CDD" id="cd14066">
    <property type="entry name" value="STKc_IRAK"/>
    <property type="match status" value="1"/>
</dbReference>
<organism evidence="13 14">
    <name type="scientific">Musa troglodytarum</name>
    <name type="common">fe'i banana</name>
    <dbReference type="NCBI Taxonomy" id="320322"/>
    <lineage>
        <taxon>Eukaryota</taxon>
        <taxon>Viridiplantae</taxon>
        <taxon>Streptophyta</taxon>
        <taxon>Embryophyta</taxon>
        <taxon>Tracheophyta</taxon>
        <taxon>Spermatophyta</taxon>
        <taxon>Magnoliopsida</taxon>
        <taxon>Liliopsida</taxon>
        <taxon>Zingiberales</taxon>
        <taxon>Musaceae</taxon>
        <taxon>Musa</taxon>
    </lineage>
</organism>
<evidence type="ECO:0000256" key="6">
    <source>
        <dbReference type="ARBA" id="ARBA00022777"/>
    </source>
</evidence>
<comment type="catalytic activity">
    <reaction evidence="10">
        <text>L-threonyl-[protein] + ATP = O-phospho-L-threonyl-[protein] + ADP + H(+)</text>
        <dbReference type="Rhea" id="RHEA:46608"/>
        <dbReference type="Rhea" id="RHEA-COMP:11060"/>
        <dbReference type="Rhea" id="RHEA-COMP:11605"/>
        <dbReference type="ChEBI" id="CHEBI:15378"/>
        <dbReference type="ChEBI" id="CHEBI:30013"/>
        <dbReference type="ChEBI" id="CHEBI:30616"/>
        <dbReference type="ChEBI" id="CHEBI:61977"/>
        <dbReference type="ChEBI" id="CHEBI:456216"/>
        <dbReference type="EC" id="2.7.11.1"/>
    </reaction>
</comment>
<dbReference type="GO" id="GO:0004674">
    <property type="term" value="F:protein serine/threonine kinase activity"/>
    <property type="evidence" value="ECO:0007669"/>
    <property type="project" value="UniProtKB-KW"/>
</dbReference>
<dbReference type="PANTHER" id="PTHR27002">
    <property type="entry name" value="RECEPTOR-LIKE SERINE/THREONINE-PROTEIN KINASE SD1-8"/>
    <property type="match status" value="1"/>
</dbReference>
<keyword evidence="9" id="KW-0325">Glycoprotein</keyword>
<dbReference type="PROSITE" id="PS00108">
    <property type="entry name" value="PROTEIN_KINASE_ST"/>
    <property type="match status" value="1"/>
</dbReference>
<dbReference type="PANTHER" id="PTHR27002:SF1044">
    <property type="entry name" value="PROTEIN KINASE SUPERFAMILY PROTEIN"/>
    <property type="match status" value="1"/>
</dbReference>
<dbReference type="EMBL" id="CP097502">
    <property type="protein sequence ID" value="URD74078.1"/>
    <property type="molecule type" value="Genomic_DNA"/>
</dbReference>
<dbReference type="SMART" id="SM00220">
    <property type="entry name" value="S_TKc"/>
    <property type="match status" value="1"/>
</dbReference>
<evidence type="ECO:0000256" key="7">
    <source>
        <dbReference type="ARBA" id="ARBA00022840"/>
    </source>
</evidence>
<evidence type="ECO:0000256" key="11">
    <source>
        <dbReference type="ARBA" id="ARBA00048679"/>
    </source>
</evidence>
<dbReference type="Proteomes" id="UP001055439">
    <property type="component" value="Chromosome 1"/>
</dbReference>
<dbReference type="SUPFAM" id="SSF56112">
    <property type="entry name" value="Protein kinase-like (PK-like)"/>
    <property type="match status" value="1"/>
</dbReference>
<keyword evidence="4" id="KW-0732">Signal</keyword>